<name>A0ACB7YR95_9ERIC</name>
<dbReference type="Proteomes" id="UP000828048">
    <property type="component" value="Chromosome 11"/>
</dbReference>
<gene>
    <name evidence="1" type="ORF">Vadar_033311</name>
</gene>
<proteinExistence type="predicted"/>
<accession>A0ACB7YR95</accession>
<comment type="caution">
    <text evidence="1">The sequence shown here is derived from an EMBL/GenBank/DDBJ whole genome shotgun (WGS) entry which is preliminary data.</text>
</comment>
<keyword evidence="2" id="KW-1185">Reference proteome</keyword>
<organism evidence="1 2">
    <name type="scientific">Vaccinium darrowii</name>
    <dbReference type="NCBI Taxonomy" id="229202"/>
    <lineage>
        <taxon>Eukaryota</taxon>
        <taxon>Viridiplantae</taxon>
        <taxon>Streptophyta</taxon>
        <taxon>Embryophyta</taxon>
        <taxon>Tracheophyta</taxon>
        <taxon>Spermatophyta</taxon>
        <taxon>Magnoliopsida</taxon>
        <taxon>eudicotyledons</taxon>
        <taxon>Gunneridae</taxon>
        <taxon>Pentapetalae</taxon>
        <taxon>asterids</taxon>
        <taxon>Ericales</taxon>
        <taxon>Ericaceae</taxon>
        <taxon>Vaccinioideae</taxon>
        <taxon>Vaccinieae</taxon>
        <taxon>Vaccinium</taxon>
    </lineage>
</organism>
<reference evidence="1 2" key="1">
    <citation type="journal article" date="2021" name="Hortic Res">
        <title>High-quality reference genome and annotation aids understanding of berry development for evergreen blueberry (Vaccinium darrowii).</title>
        <authorList>
            <person name="Yu J."/>
            <person name="Hulse-Kemp A.M."/>
            <person name="Babiker E."/>
            <person name="Staton M."/>
        </authorList>
    </citation>
    <scope>NUCLEOTIDE SEQUENCE [LARGE SCALE GENOMIC DNA]</scope>
    <source>
        <strain evidence="2">cv. NJ 8807/NJ 8810</strain>
        <tissue evidence="1">Young leaf</tissue>
    </source>
</reference>
<evidence type="ECO:0000313" key="2">
    <source>
        <dbReference type="Proteomes" id="UP000828048"/>
    </source>
</evidence>
<dbReference type="EMBL" id="CM037161">
    <property type="protein sequence ID" value="KAH7856151.1"/>
    <property type="molecule type" value="Genomic_DNA"/>
</dbReference>
<protein>
    <submittedName>
        <fullName evidence="1">Uncharacterized protein</fullName>
    </submittedName>
</protein>
<sequence>MKHEEGLFKHSSQIDSSAASLFGHLTPVCSLIPSLLCNPKNPSVIHFLDGDWISPGLMIFGQGFQKQNLQPAARRSSSCGTKKDLWLVVREGSVPDVDLALALLKKGGGNINARNIFGLTPLHVAIWRNHVPIVKRLLAAGADPNARDGESGWSSLHRALHFGHLAVASILIQSGASTMLEDSKYRTPVDLLSGPVSQAIGNGDNSVATEVFSWGSGVNYQLGTGNAHIQKLPCKVDALHGSFVKLVSAAKFHSVAVTAKGEVYTWGFGRGGRLGHPDFDIHSGQAAVITPRLVTSGLGARKVKAIAAAKHHTVVATEGGDVFTWGSNREGQLGYTSVDTQPTPRRVSSLRSKIVAVAAANKHTAVVSDSGDVFTWGCNKEGQLGYGTSNSASNYTPRVVEYLKGKVFVGVAAAKYHTIVLGADGEVFTWGHRLVTPRRVVIARNIKKIGSTLKFHRKERLHVISIAAGMVHSLALTDDGALFYWVSSDPDLRCQQLYSLCGRAIVSVSAGKHWTAAVTATGSVYMWDGKKGKDETPIAARLHGVKRATWVAVGETHLLVIGSLYHPVYPPSVLHSTEKLKENVTSELDELEEDFMFNDMNSDRILPPVQKDDVRHRSIPTLKSLCEKVAADFLVEPRNAMQLLEIADSLGAEDLRKHCEDIVIRNLDYILTVSAHAITGASLDVLAHLEKLLDSRSSEPWSYRRLPTPTATFPAIINSDGEDSESELQTRNNHTKKLTSKKERDHRLDCFLQPDDTDVNKQVRALRKKLQQIEMLEEKMSKGHTLDDQQLAKLNTKSALESSLVELGVPTETIQDKVSSSVLLEGKGGRRVEVSKKQRRKGRQKGAHLDAESVSSGVDLELNRMKDFLDVQISQVEHQDEEAKVEGMEANQVSKESSFCIKKGFEDAPKNRVSLPKESKKKNKKGGLSMFLSGALDDVPKKDYAPPPSPMPKSEGPAWGGARVAKGSTSLREIQDEQNKTKEIQPTRSKDQVEVVSDRKSAGKIHLGSFLPSNPIPFVAAHASQVSEGERSTPPWAASGTPPLVSRPSLRDIQMQQHGKQLQSLSSSPKARTTGFAVTSGQGSPSDSASLNRWFKPEVDTPSSIRSIQIEERAIKDLKRFYSSVKIVKNQS</sequence>
<evidence type="ECO:0000313" key="1">
    <source>
        <dbReference type="EMBL" id="KAH7856151.1"/>
    </source>
</evidence>